<reference evidence="8" key="1">
    <citation type="submission" date="2019-05" db="EMBL/GenBank/DDBJ databases">
        <title>Complete genome sequencing of Dialister sp. strain 5BBH33.</title>
        <authorList>
            <person name="Sakamoto M."/>
            <person name="Murakami T."/>
            <person name="Mori H."/>
        </authorList>
    </citation>
    <scope>NUCLEOTIDE SEQUENCE [LARGE SCALE GENOMIC DNA]</scope>
    <source>
        <strain evidence="8">5BBH33</strain>
    </source>
</reference>
<dbReference type="InterPro" id="IPR051533">
    <property type="entry name" value="WaaL-like"/>
</dbReference>
<dbReference type="KEGG" id="dho:Dia5BBH33_17250"/>
<dbReference type="PANTHER" id="PTHR37422">
    <property type="entry name" value="TEICHURONIC ACID BIOSYNTHESIS PROTEIN TUAE"/>
    <property type="match status" value="1"/>
</dbReference>
<protein>
    <recommendedName>
        <fullName evidence="6">O-antigen ligase-related domain-containing protein</fullName>
    </recommendedName>
</protein>
<dbReference type="EMBL" id="AP019697">
    <property type="protein sequence ID" value="BBK25790.1"/>
    <property type="molecule type" value="Genomic_DNA"/>
</dbReference>
<keyword evidence="4 5" id="KW-0472">Membrane</keyword>
<feature type="transmembrane region" description="Helical" evidence="5">
    <location>
        <begin position="361"/>
        <end position="378"/>
    </location>
</feature>
<feature type="domain" description="O-antigen ligase-related" evidence="6">
    <location>
        <begin position="191"/>
        <end position="339"/>
    </location>
</feature>
<evidence type="ECO:0000256" key="4">
    <source>
        <dbReference type="ARBA" id="ARBA00023136"/>
    </source>
</evidence>
<name>A0A8D4UVM8_9FIRM</name>
<evidence type="ECO:0000256" key="1">
    <source>
        <dbReference type="ARBA" id="ARBA00004141"/>
    </source>
</evidence>
<feature type="transmembrane region" description="Helical" evidence="5">
    <location>
        <begin position="186"/>
        <end position="202"/>
    </location>
</feature>
<dbReference type="OrthoDB" id="9806320at2"/>
<proteinExistence type="predicted"/>
<feature type="transmembrane region" description="Helical" evidence="5">
    <location>
        <begin position="331"/>
        <end position="349"/>
    </location>
</feature>
<dbReference type="GO" id="GO:0016020">
    <property type="term" value="C:membrane"/>
    <property type="evidence" value="ECO:0007669"/>
    <property type="project" value="UniProtKB-SubCell"/>
</dbReference>
<evidence type="ECO:0000256" key="3">
    <source>
        <dbReference type="ARBA" id="ARBA00022989"/>
    </source>
</evidence>
<sequence length="413" mass="46393">MNDVSMDKQRYLIKASGVAAALFAGIAENGFSASYFSYALAAFLLFLFYDLYMSRPIDRSFLPDVRSAKWLFTGIVIFYGVLLISAFLHGTKGSVNTVLWQFNLTIPFFLMLFWRARYDIDKGFLCGMAAGALVNCIWAFVQFHADPNVPAMAGYAQQNHLGTGINLMWPFVLYMMYRTQDTKKKVMWAVLLVLMAGALYTSKSRGAVLALSGGLILTGITLIAALRGKFNLGLIFKGLAVIALVTAVCAGGFLYLSHDKKTGLDPERVGGERLMMLEASWEMWNDHKLTGVGPGKWGEYYYSPKYHPKDGHEKGHTMPHDMPMLFLTEDGIFGVAAYFAFLLLTYGYLYRAIRTSQNKALASAMMLSFLIFTLHGLVDTTIINKIPGRMYYMILGWYAGYIAYESYRQRRLI</sequence>
<evidence type="ECO:0000259" key="6">
    <source>
        <dbReference type="Pfam" id="PF04932"/>
    </source>
</evidence>
<accession>A0A8D4UVM8</accession>
<evidence type="ECO:0000313" key="7">
    <source>
        <dbReference type="EMBL" id="BBK25790.1"/>
    </source>
</evidence>
<gene>
    <name evidence="7" type="ORF">Dia5BBH33_17250</name>
</gene>
<feature type="transmembrane region" description="Helical" evidence="5">
    <location>
        <begin position="161"/>
        <end position="177"/>
    </location>
</feature>
<dbReference type="AlphaFoldDB" id="A0A8D4UVM8"/>
<dbReference type="InterPro" id="IPR007016">
    <property type="entry name" value="O-antigen_ligase-rel_domated"/>
</dbReference>
<dbReference type="RefSeq" id="WP_143332807.1">
    <property type="nucleotide sequence ID" value="NZ_AP019697.1"/>
</dbReference>
<feature type="transmembrane region" description="Helical" evidence="5">
    <location>
        <begin position="208"/>
        <end position="226"/>
    </location>
</feature>
<feature type="transmembrane region" description="Helical" evidence="5">
    <location>
        <begin position="238"/>
        <end position="256"/>
    </location>
</feature>
<comment type="subcellular location">
    <subcellularLocation>
        <location evidence="1">Membrane</location>
        <topology evidence="1">Multi-pass membrane protein</topology>
    </subcellularLocation>
</comment>
<keyword evidence="2 5" id="KW-0812">Transmembrane</keyword>
<feature type="transmembrane region" description="Helical" evidence="5">
    <location>
        <begin position="390"/>
        <end position="407"/>
    </location>
</feature>
<dbReference type="Proteomes" id="UP000320585">
    <property type="component" value="Chromosome"/>
</dbReference>
<keyword evidence="3 5" id="KW-1133">Transmembrane helix</keyword>
<feature type="transmembrane region" description="Helical" evidence="5">
    <location>
        <begin position="97"/>
        <end position="116"/>
    </location>
</feature>
<dbReference type="PANTHER" id="PTHR37422:SF13">
    <property type="entry name" value="LIPOPOLYSACCHARIDE BIOSYNTHESIS PROTEIN PA4999-RELATED"/>
    <property type="match status" value="1"/>
</dbReference>
<dbReference type="GeneID" id="92716944"/>
<dbReference type="Pfam" id="PF04932">
    <property type="entry name" value="Wzy_C"/>
    <property type="match status" value="1"/>
</dbReference>
<keyword evidence="8" id="KW-1185">Reference proteome</keyword>
<feature type="transmembrane region" description="Helical" evidence="5">
    <location>
        <begin position="123"/>
        <end position="141"/>
    </location>
</feature>
<evidence type="ECO:0000256" key="2">
    <source>
        <dbReference type="ARBA" id="ARBA00022692"/>
    </source>
</evidence>
<organism evidence="7 8">
    <name type="scientific">Dialister hominis</name>
    <dbReference type="NCBI Taxonomy" id="2582419"/>
    <lineage>
        <taxon>Bacteria</taxon>
        <taxon>Bacillati</taxon>
        <taxon>Bacillota</taxon>
        <taxon>Negativicutes</taxon>
        <taxon>Veillonellales</taxon>
        <taxon>Veillonellaceae</taxon>
        <taxon>Dialister</taxon>
    </lineage>
</organism>
<feature type="transmembrane region" description="Helical" evidence="5">
    <location>
        <begin position="70"/>
        <end position="91"/>
    </location>
</feature>
<evidence type="ECO:0000313" key="8">
    <source>
        <dbReference type="Proteomes" id="UP000320585"/>
    </source>
</evidence>
<feature type="transmembrane region" description="Helical" evidence="5">
    <location>
        <begin position="33"/>
        <end position="49"/>
    </location>
</feature>
<evidence type="ECO:0000256" key="5">
    <source>
        <dbReference type="SAM" id="Phobius"/>
    </source>
</evidence>